<protein>
    <submittedName>
        <fullName evidence="2">RsbW2</fullName>
    </submittedName>
</protein>
<dbReference type="KEGG" id="dat:HRM2_16560"/>
<proteinExistence type="predicted"/>
<sequence>MENLVKTFLIKHRDFIHAGKASIEIKNILKALNTPPDIIRRVAVCGYEGEMNVVMHAQNGRLNLELSATKIVICITDKGPGIEDIEQAMQVGFSTAPDEFREMGFGAGMGLPNMKKNADRFEMTSIPGEGTTIKMEFKTGDRK</sequence>
<dbReference type="Proteomes" id="UP000000442">
    <property type="component" value="Chromosome"/>
</dbReference>
<gene>
    <name evidence="2" type="primary">rsbW2</name>
    <name evidence="2" type="ordered locus">HRM2_16560</name>
</gene>
<accession>C0QAH9</accession>
<dbReference type="InterPro" id="IPR036890">
    <property type="entry name" value="HATPase_C_sf"/>
</dbReference>
<reference evidence="2 3" key="1">
    <citation type="journal article" date="2009" name="Environ. Microbiol.">
        <title>Genome sequence of Desulfobacterium autotrophicum HRM2, a marine sulfate reducer oxidizing organic carbon completely to carbon dioxide.</title>
        <authorList>
            <person name="Strittmatter A.W."/>
            <person name="Liesegang H."/>
            <person name="Rabus R."/>
            <person name="Decker I."/>
            <person name="Amann J."/>
            <person name="Andres S."/>
            <person name="Henne A."/>
            <person name="Fricke W.F."/>
            <person name="Martinez-Arias R."/>
            <person name="Bartels D."/>
            <person name="Goesmann A."/>
            <person name="Krause L."/>
            <person name="Puehler A."/>
            <person name="Klenk H.P."/>
            <person name="Richter M."/>
            <person name="Schuler M."/>
            <person name="Gloeckner F.O."/>
            <person name="Meyerdierks A."/>
            <person name="Gottschalk G."/>
            <person name="Amann R."/>
        </authorList>
    </citation>
    <scope>NUCLEOTIDE SEQUENCE [LARGE SCALE GENOMIC DNA]</scope>
    <source>
        <strain evidence="3">ATCC 43914 / DSM 3382 / HRM2</strain>
    </source>
</reference>
<dbReference type="Pfam" id="PF02518">
    <property type="entry name" value="HATPase_c"/>
    <property type="match status" value="1"/>
</dbReference>
<name>C0QAH9_DESAH</name>
<dbReference type="InterPro" id="IPR003594">
    <property type="entry name" value="HATPase_dom"/>
</dbReference>
<dbReference type="eggNOG" id="COG2172">
    <property type="taxonomic scope" value="Bacteria"/>
</dbReference>
<keyword evidence="3" id="KW-1185">Reference proteome</keyword>
<dbReference type="Gene3D" id="3.30.565.10">
    <property type="entry name" value="Histidine kinase-like ATPase, C-terminal domain"/>
    <property type="match status" value="1"/>
</dbReference>
<dbReference type="AlphaFoldDB" id="C0QAH9"/>
<evidence type="ECO:0000313" key="3">
    <source>
        <dbReference type="Proteomes" id="UP000000442"/>
    </source>
</evidence>
<feature type="domain" description="Histidine kinase/HSP90-like ATPase" evidence="1">
    <location>
        <begin position="52"/>
        <end position="138"/>
    </location>
</feature>
<evidence type="ECO:0000259" key="1">
    <source>
        <dbReference type="Pfam" id="PF02518"/>
    </source>
</evidence>
<dbReference type="HOGENOM" id="CLU_129722_0_0_7"/>
<organism evidence="2 3">
    <name type="scientific">Desulforapulum autotrophicum (strain ATCC 43914 / DSM 3382 / VKM B-1955 / HRM2)</name>
    <name type="common">Desulfobacterium autotrophicum</name>
    <dbReference type="NCBI Taxonomy" id="177437"/>
    <lineage>
        <taxon>Bacteria</taxon>
        <taxon>Pseudomonadati</taxon>
        <taxon>Thermodesulfobacteriota</taxon>
        <taxon>Desulfobacteria</taxon>
        <taxon>Desulfobacterales</taxon>
        <taxon>Desulfobacteraceae</taxon>
        <taxon>Desulforapulum</taxon>
    </lineage>
</organism>
<evidence type="ECO:0000313" key="2">
    <source>
        <dbReference type="EMBL" id="ACN14764.1"/>
    </source>
</evidence>
<dbReference type="EMBL" id="CP001087">
    <property type="protein sequence ID" value="ACN14764.1"/>
    <property type="molecule type" value="Genomic_DNA"/>
</dbReference>
<dbReference type="OrthoDB" id="9799195at2"/>
<dbReference type="RefSeq" id="WP_015903551.1">
    <property type="nucleotide sequence ID" value="NC_012108.1"/>
</dbReference>
<dbReference type="SUPFAM" id="SSF55874">
    <property type="entry name" value="ATPase domain of HSP90 chaperone/DNA topoisomerase II/histidine kinase"/>
    <property type="match status" value="1"/>
</dbReference>
<dbReference type="STRING" id="177437.HRM2_16560"/>